<feature type="compositionally biased region" description="Pro residues" evidence="3">
    <location>
        <begin position="169"/>
        <end position="184"/>
    </location>
</feature>
<protein>
    <recommendedName>
        <fullName evidence="4">Phytocyanin domain-containing protein</fullName>
    </recommendedName>
</protein>
<keyword evidence="2" id="KW-0325">Glycoprotein</keyword>
<dbReference type="Pfam" id="PF02298">
    <property type="entry name" value="Cu_bind_like"/>
    <property type="match status" value="1"/>
</dbReference>
<proteinExistence type="predicted"/>
<dbReference type="OrthoDB" id="1933543at2759"/>
<evidence type="ECO:0000256" key="1">
    <source>
        <dbReference type="ARBA" id="ARBA00023157"/>
    </source>
</evidence>
<accession>A0A8I6YE43</accession>
<dbReference type="SMR" id="A0A8I6YE43"/>
<dbReference type="AlphaFoldDB" id="A0A8I6YE43"/>
<gene>
    <name evidence="5" type="primary">LOC123412463</name>
</gene>
<dbReference type="InterPro" id="IPR039391">
    <property type="entry name" value="Phytocyanin-like"/>
</dbReference>
<dbReference type="KEGG" id="hvg:123412463"/>
<feature type="domain" description="Phytocyanin" evidence="4">
    <location>
        <begin position="52"/>
        <end position="156"/>
    </location>
</feature>
<dbReference type="GeneID" id="123412463"/>
<evidence type="ECO:0000313" key="5">
    <source>
        <dbReference type="EnsemblPlants" id="HORVU.MOREX.r3.7HG0718470.1"/>
    </source>
</evidence>
<evidence type="ECO:0000259" key="4">
    <source>
        <dbReference type="PROSITE" id="PS51485"/>
    </source>
</evidence>
<keyword evidence="6" id="KW-1185">Reference proteome</keyword>
<reference evidence="6" key="1">
    <citation type="journal article" date="2012" name="Nature">
        <title>A physical, genetic and functional sequence assembly of the barley genome.</title>
        <authorList>
            <consortium name="The International Barley Genome Sequencing Consortium"/>
            <person name="Mayer K.F."/>
            <person name="Waugh R."/>
            <person name="Brown J.W."/>
            <person name="Schulman A."/>
            <person name="Langridge P."/>
            <person name="Platzer M."/>
            <person name="Fincher G.B."/>
            <person name="Muehlbauer G.J."/>
            <person name="Sato K."/>
            <person name="Close T.J."/>
            <person name="Wise R.P."/>
            <person name="Stein N."/>
        </authorList>
    </citation>
    <scope>NUCLEOTIDE SEQUENCE [LARGE SCALE GENOMIC DNA]</scope>
    <source>
        <strain evidence="6">cv. Morex</strain>
    </source>
</reference>
<organism evidence="5 6">
    <name type="scientific">Hordeum vulgare subsp. vulgare</name>
    <name type="common">Domesticated barley</name>
    <dbReference type="NCBI Taxonomy" id="112509"/>
    <lineage>
        <taxon>Eukaryota</taxon>
        <taxon>Viridiplantae</taxon>
        <taxon>Streptophyta</taxon>
        <taxon>Embryophyta</taxon>
        <taxon>Tracheophyta</taxon>
        <taxon>Spermatophyta</taxon>
        <taxon>Magnoliopsida</taxon>
        <taxon>Liliopsida</taxon>
        <taxon>Poales</taxon>
        <taxon>Poaceae</taxon>
        <taxon>BOP clade</taxon>
        <taxon>Pooideae</taxon>
        <taxon>Triticodae</taxon>
        <taxon>Triticeae</taxon>
        <taxon>Hordeinae</taxon>
        <taxon>Hordeum</taxon>
    </lineage>
</organism>
<evidence type="ECO:0000256" key="2">
    <source>
        <dbReference type="ARBA" id="ARBA00023180"/>
    </source>
</evidence>
<dbReference type="RefSeq" id="XP_044961346.1">
    <property type="nucleotide sequence ID" value="XM_045105411.1"/>
</dbReference>
<dbReference type="Gramene" id="HORVU.MOREX.r2.7HG0595860.1">
    <property type="protein sequence ID" value="HORVU.MOREX.r2.7HG0595860.1"/>
    <property type="gene ID" value="HORVU.MOREX.r2.7HG0595860"/>
</dbReference>
<name>A0A8I6YE43_HORVV</name>
<feature type="region of interest" description="Disordered" evidence="3">
    <location>
        <begin position="155"/>
        <end position="185"/>
    </location>
</feature>
<dbReference type="PANTHER" id="PTHR33021">
    <property type="entry name" value="BLUE COPPER PROTEIN"/>
    <property type="match status" value="1"/>
</dbReference>
<dbReference type="PROSITE" id="PS51485">
    <property type="entry name" value="PHYTOCYANIN"/>
    <property type="match status" value="1"/>
</dbReference>
<evidence type="ECO:0000256" key="3">
    <source>
        <dbReference type="SAM" id="MobiDB-lite"/>
    </source>
</evidence>
<dbReference type="FunFam" id="2.60.40.420:FF:000034">
    <property type="entry name" value="Cupredoxin superfamily protein"/>
    <property type="match status" value="1"/>
</dbReference>
<dbReference type="Proteomes" id="UP000011116">
    <property type="component" value="Chromosome 7H"/>
</dbReference>
<reference evidence="5" key="3">
    <citation type="submission" date="2022-01" db="UniProtKB">
        <authorList>
            <consortium name="EnsemblPlants"/>
        </authorList>
    </citation>
    <scope>IDENTIFICATION</scope>
    <source>
        <strain evidence="5">subsp. vulgare</strain>
    </source>
</reference>
<dbReference type="Gramene" id="HORVU.MOREX.r3.7HG0718470.1">
    <property type="protein sequence ID" value="HORVU.MOREX.r3.7HG0718470.1"/>
    <property type="gene ID" value="HORVU.MOREX.r3.7HG0718470"/>
</dbReference>
<dbReference type="PANTHER" id="PTHR33021:SF234">
    <property type="entry name" value="EARLY NODULIN-LIKE PROTEIN 7"/>
    <property type="match status" value="1"/>
</dbReference>
<dbReference type="SUPFAM" id="SSF49503">
    <property type="entry name" value="Cupredoxins"/>
    <property type="match status" value="1"/>
</dbReference>
<dbReference type="InterPro" id="IPR003245">
    <property type="entry name" value="Phytocyanin_dom"/>
</dbReference>
<dbReference type="GO" id="GO:0009055">
    <property type="term" value="F:electron transfer activity"/>
    <property type="evidence" value="ECO:0007669"/>
    <property type="project" value="InterPro"/>
</dbReference>
<sequence length="221" mass="23584">MHITSANSVIVNSNRSMARPLTIFFFLLVAPVVSVRGAGAGVGLVPPVPIGRRYIVGGADGWRVPPQENKDMYVKWASTIQFFIEDSVEFMYKNDSVGKVNKYAYYHCNWTALASTPPAKDGSSLFLLDAPGFAYFASTDVKHCKRGQRLMINVKARPEPTPSTDISSPPSPAPPAAAPGPAVPGEPVMDSGAGALASSYSRALVLMCFATTLALMGMIQT</sequence>
<keyword evidence="1" id="KW-1015">Disulfide bond</keyword>
<dbReference type="EnsemblPlants" id="HORVU.MOREX.r3.7HG0718470.1">
    <property type="protein sequence ID" value="HORVU.MOREX.r3.7HG0718470.1"/>
    <property type="gene ID" value="HORVU.MOREX.r3.7HG0718470"/>
</dbReference>
<dbReference type="Gene3D" id="2.60.40.420">
    <property type="entry name" value="Cupredoxins - blue copper proteins"/>
    <property type="match status" value="1"/>
</dbReference>
<evidence type="ECO:0000313" key="6">
    <source>
        <dbReference type="Proteomes" id="UP000011116"/>
    </source>
</evidence>
<reference evidence="5" key="2">
    <citation type="submission" date="2020-10" db="EMBL/GenBank/DDBJ databases">
        <authorList>
            <person name="Scholz U."/>
            <person name="Mascher M."/>
            <person name="Fiebig A."/>
        </authorList>
    </citation>
    <scope>NUCLEOTIDE SEQUENCE [LARGE SCALE GENOMIC DNA]</scope>
    <source>
        <strain evidence="5">cv. Morex</strain>
    </source>
</reference>
<dbReference type="InterPro" id="IPR008972">
    <property type="entry name" value="Cupredoxin"/>
</dbReference>